<dbReference type="Proteomes" id="UP001626550">
    <property type="component" value="Unassembled WGS sequence"/>
</dbReference>
<feature type="compositionally biased region" description="Basic and acidic residues" evidence="9">
    <location>
        <begin position="269"/>
        <end position="294"/>
    </location>
</feature>
<dbReference type="GO" id="GO:0006397">
    <property type="term" value="P:mRNA processing"/>
    <property type="evidence" value="ECO:0007669"/>
    <property type="project" value="UniProtKB-KW"/>
</dbReference>
<name>A0ABD2PMZ2_9PLAT</name>
<comment type="caution">
    <text evidence="12">The sequence shown here is derived from an EMBL/GenBank/DDBJ whole genome shotgun (WGS) entry which is preliminary data.</text>
</comment>
<dbReference type="GO" id="GO:0005634">
    <property type="term" value="C:nucleus"/>
    <property type="evidence" value="ECO:0007669"/>
    <property type="project" value="UniProtKB-SubCell"/>
</dbReference>
<evidence type="ECO:0000259" key="10">
    <source>
        <dbReference type="Pfam" id="PF13297"/>
    </source>
</evidence>
<keyword evidence="8" id="KW-0131">Cell cycle</keyword>
<keyword evidence="4" id="KW-0963">Cytoplasm</keyword>
<evidence type="ECO:0000259" key="11">
    <source>
        <dbReference type="Pfam" id="PF22782"/>
    </source>
</evidence>
<evidence type="ECO:0000256" key="2">
    <source>
        <dbReference type="ARBA" id="ARBA00004496"/>
    </source>
</evidence>
<feature type="domain" description="SDE2/SF3A3 SAP" evidence="10">
    <location>
        <begin position="295"/>
        <end position="361"/>
    </location>
</feature>
<evidence type="ECO:0000256" key="7">
    <source>
        <dbReference type="ARBA" id="ARBA00023242"/>
    </source>
</evidence>
<comment type="subcellular location">
    <subcellularLocation>
        <location evidence="2">Cytoplasm</location>
    </subcellularLocation>
    <subcellularLocation>
        <location evidence="1">Nucleus</location>
    </subcellularLocation>
</comment>
<evidence type="ECO:0000313" key="12">
    <source>
        <dbReference type="EMBL" id="KAL3308888.1"/>
    </source>
</evidence>
<dbReference type="GO" id="GO:0008380">
    <property type="term" value="P:RNA splicing"/>
    <property type="evidence" value="ECO:0007669"/>
    <property type="project" value="UniProtKB-KW"/>
</dbReference>
<evidence type="ECO:0000256" key="8">
    <source>
        <dbReference type="ARBA" id="ARBA00023306"/>
    </source>
</evidence>
<evidence type="ECO:0000256" key="9">
    <source>
        <dbReference type="SAM" id="MobiDB-lite"/>
    </source>
</evidence>
<keyword evidence="7" id="KW-0539">Nucleus</keyword>
<accession>A0ABD2PMZ2</accession>
<dbReference type="InterPro" id="IPR051421">
    <property type="entry name" value="RNA_Proc_DNA_Dmg_Regulator"/>
</dbReference>
<evidence type="ECO:0000256" key="5">
    <source>
        <dbReference type="ARBA" id="ARBA00022664"/>
    </source>
</evidence>
<dbReference type="Pfam" id="PF13297">
    <property type="entry name" value="SDE2_2C"/>
    <property type="match status" value="1"/>
</dbReference>
<gene>
    <name evidence="12" type="primary">SDE2</name>
    <name evidence="12" type="ORF">Ciccas_012573</name>
</gene>
<feature type="region of interest" description="Disordered" evidence="9">
    <location>
        <begin position="245"/>
        <end position="310"/>
    </location>
</feature>
<evidence type="ECO:0000256" key="6">
    <source>
        <dbReference type="ARBA" id="ARBA00023187"/>
    </source>
</evidence>
<keyword evidence="13" id="KW-1185">Reference proteome</keyword>
<proteinExistence type="inferred from homology"/>
<keyword evidence="5" id="KW-0507">mRNA processing</keyword>
<dbReference type="InterPro" id="IPR053822">
    <property type="entry name" value="SDE2-like_dom"/>
</dbReference>
<dbReference type="EMBL" id="JBJKFK010004571">
    <property type="protein sequence ID" value="KAL3308888.1"/>
    <property type="molecule type" value="Genomic_DNA"/>
</dbReference>
<evidence type="ECO:0000256" key="3">
    <source>
        <dbReference type="ARBA" id="ARBA00008726"/>
    </source>
</evidence>
<reference evidence="12 13" key="1">
    <citation type="submission" date="2024-11" db="EMBL/GenBank/DDBJ databases">
        <title>Adaptive evolution of stress response genes in parasites aligns with host niche diversity.</title>
        <authorList>
            <person name="Hahn C."/>
            <person name="Resl P."/>
        </authorList>
    </citation>
    <scope>NUCLEOTIDE SEQUENCE [LARGE SCALE GENOMIC DNA]</scope>
    <source>
        <strain evidence="12">EGGRZ-B1_66</strain>
        <tissue evidence="12">Body</tissue>
    </source>
</reference>
<dbReference type="InterPro" id="IPR025086">
    <property type="entry name" value="SDE2/SF3A3_SAP"/>
</dbReference>
<protein>
    <submittedName>
        <fullName evidence="12">Silencing defective protein Sde2</fullName>
    </submittedName>
</protein>
<comment type="similarity">
    <text evidence="3">Belongs to the SDE2 family.</text>
</comment>
<evidence type="ECO:0000256" key="1">
    <source>
        <dbReference type="ARBA" id="ARBA00004123"/>
    </source>
</evidence>
<dbReference type="PANTHER" id="PTHR12786">
    <property type="entry name" value="SPLICING FACTOR SF3A-RELATED"/>
    <property type="match status" value="1"/>
</dbReference>
<dbReference type="Pfam" id="PF22782">
    <property type="entry name" value="SDE2"/>
    <property type="match status" value="1"/>
</dbReference>
<dbReference type="GO" id="GO:0005737">
    <property type="term" value="C:cytoplasm"/>
    <property type="evidence" value="ECO:0007669"/>
    <property type="project" value="UniProtKB-SubCell"/>
</dbReference>
<sequence length="368" mass="42208">MLSNVEEIKNGLLNDEYLDKDIYLSYNGRPITVEELGNLSEYAVIRVYERLYGGKGGFGSMLRAIGSQIEKTTNHEMCRDLTGRRMRDVNAEKKLREWYEKATDREREKAKLYIERRKKRQQILEEGPLPNHKFEDPKFMRQKEKITTDLQDAIESNILTYKAIYINFSLDPTAVHKVIAKQIHAKETKKMEQQKCKTWLEKYDEIEVSSSEESDQAEGDKENEITQDFLVDKLESIIANFDENEASSSEDVVIEEGNQVAEPVLSEETESRAEKRKAPLETDPLSEEKKKKVIEAPPLTEDEIKSAETPKDLESYSLEALKSTLTARGVKCGGSLSERAQRLFLIRDLKPDQYPKNLLAKGPKNAPP</sequence>
<evidence type="ECO:0000313" key="13">
    <source>
        <dbReference type="Proteomes" id="UP001626550"/>
    </source>
</evidence>
<feature type="domain" description="SDE2-like" evidence="11">
    <location>
        <begin position="53"/>
        <end position="155"/>
    </location>
</feature>
<dbReference type="AlphaFoldDB" id="A0ABD2PMZ2"/>
<dbReference type="PANTHER" id="PTHR12786:SF1">
    <property type="entry name" value="SPLICING REGULATOR SDE2"/>
    <property type="match status" value="1"/>
</dbReference>
<evidence type="ECO:0000256" key="4">
    <source>
        <dbReference type="ARBA" id="ARBA00022490"/>
    </source>
</evidence>
<organism evidence="12 13">
    <name type="scientific">Cichlidogyrus casuarinus</name>
    <dbReference type="NCBI Taxonomy" id="1844966"/>
    <lineage>
        <taxon>Eukaryota</taxon>
        <taxon>Metazoa</taxon>
        <taxon>Spiralia</taxon>
        <taxon>Lophotrochozoa</taxon>
        <taxon>Platyhelminthes</taxon>
        <taxon>Monogenea</taxon>
        <taxon>Monopisthocotylea</taxon>
        <taxon>Dactylogyridea</taxon>
        <taxon>Ancyrocephalidae</taxon>
        <taxon>Cichlidogyrus</taxon>
    </lineage>
</organism>
<keyword evidence="6" id="KW-0508">mRNA splicing</keyword>